<organism evidence="1 2">
    <name type="scientific">Nitrososphaera viennensis EN76</name>
    <dbReference type="NCBI Taxonomy" id="926571"/>
    <lineage>
        <taxon>Archaea</taxon>
        <taxon>Nitrososphaerota</taxon>
        <taxon>Nitrososphaeria</taxon>
        <taxon>Nitrososphaerales</taxon>
        <taxon>Nitrososphaeraceae</taxon>
        <taxon>Nitrososphaera</taxon>
    </lineage>
</organism>
<evidence type="ECO:0000313" key="1">
    <source>
        <dbReference type="EMBL" id="AIC16604.1"/>
    </source>
</evidence>
<dbReference type="EMBL" id="CP007536">
    <property type="protein sequence ID" value="AIC16604.1"/>
    <property type="molecule type" value="Genomic_DNA"/>
</dbReference>
<dbReference type="AlphaFoldDB" id="A0A060HJ54"/>
<dbReference type="GeneID" id="74947581"/>
<keyword evidence="2" id="KW-1185">Reference proteome</keyword>
<gene>
    <name evidence="1" type="ORF">NVIE_023450</name>
</gene>
<name>A0A060HJ54_9ARCH</name>
<dbReference type="RefSeq" id="WP_075055331.1">
    <property type="nucleotide sequence ID" value="NZ_CP007536.1"/>
</dbReference>
<proteinExistence type="predicted"/>
<dbReference type="OrthoDB" id="387105at2157"/>
<protein>
    <submittedName>
        <fullName evidence="1">Uncharacterized protein</fullName>
    </submittedName>
</protein>
<accession>A0A060HJ54</accession>
<evidence type="ECO:0000313" key="2">
    <source>
        <dbReference type="Proteomes" id="UP000027093"/>
    </source>
</evidence>
<dbReference type="Proteomes" id="UP000027093">
    <property type="component" value="Chromosome"/>
</dbReference>
<sequence>MTPTSRYEVKPFFARVDEEYVDMHAVVKKIREFSFFIVRGTDMMKIFLQTSLYVEAKAVQGALKNALREATTPKHSRLAGSRT</sequence>
<dbReference type="HOGENOM" id="CLU_2534801_0_0_2"/>
<reference evidence="1 2" key="1">
    <citation type="journal article" date="2014" name="Int. J. Syst. Evol. Microbiol.">
        <title>Nitrososphaera viennensis gen. nov., sp. nov., an aerobic and mesophilic, ammonia-oxidizing archaeon from soil and a member of the archaeal phylum Thaumarchaeota.</title>
        <authorList>
            <person name="Stieglmeier M."/>
            <person name="Klingl A."/>
            <person name="Alves R.J."/>
            <person name="Rittmann S.K."/>
            <person name="Melcher M."/>
            <person name="Leisch N."/>
            <person name="Schleper C."/>
        </authorList>
    </citation>
    <scope>NUCLEOTIDE SEQUENCE [LARGE SCALE GENOMIC DNA]</scope>
    <source>
        <strain evidence="1">EN76</strain>
    </source>
</reference>
<dbReference type="KEGG" id="nvn:NVIE_023450"/>